<evidence type="ECO:0000313" key="2">
    <source>
        <dbReference type="Proteomes" id="UP000243579"/>
    </source>
</evidence>
<dbReference type="InterPro" id="IPR036770">
    <property type="entry name" value="Ankyrin_rpt-contain_sf"/>
</dbReference>
<gene>
    <name evidence="1" type="ORF">ACHHYP_20622</name>
</gene>
<dbReference type="SUPFAM" id="SSF140860">
    <property type="entry name" value="Pseudo ankyrin repeat-like"/>
    <property type="match status" value="1"/>
</dbReference>
<dbReference type="PANTHER" id="PTHR46586">
    <property type="entry name" value="ANKYRIN REPEAT-CONTAINING PROTEIN"/>
    <property type="match status" value="1"/>
</dbReference>
<comment type="caution">
    <text evidence="1">The sequence shown here is derived from an EMBL/GenBank/DDBJ whole genome shotgun (WGS) entry which is preliminary data.</text>
</comment>
<dbReference type="AlphaFoldDB" id="A0A1V9YGQ8"/>
<name>A0A1V9YGQ8_ACHHY</name>
<dbReference type="PANTHER" id="PTHR46586:SF3">
    <property type="entry name" value="ANKYRIN REPEAT-CONTAINING PROTEIN"/>
    <property type="match status" value="1"/>
</dbReference>
<proteinExistence type="predicted"/>
<keyword evidence="2" id="KW-1185">Reference proteome</keyword>
<evidence type="ECO:0000313" key="1">
    <source>
        <dbReference type="EMBL" id="OQR84912.1"/>
    </source>
</evidence>
<dbReference type="Gene3D" id="1.25.40.20">
    <property type="entry name" value="Ankyrin repeat-containing domain"/>
    <property type="match status" value="1"/>
</dbReference>
<dbReference type="Proteomes" id="UP000243579">
    <property type="component" value="Unassembled WGS sequence"/>
</dbReference>
<evidence type="ECO:0008006" key="3">
    <source>
        <dbReference type="Google" id="ProtNLM"/>
    </source>
</evidence>
<reference evidence="1 2" key="1">
    <citation type="journal article" date="2014" name="Genome Biol. Evol.">
        <title>The secreted proteins of Achlya hypogyna and Thraustotheca clavata identify the ancestral oomycete secretome and reveal gene acquisitions by horizontal gene transfer.</title>
        <authorList>
            <person name="Misner I."/>
            <person name="Blouin N."/>
            <person name="Leonard G."/>
            <person name="Richards T.A."/>
            <person name="Lane C.E."/>
        </authorList>
    </citation>
    <scope>NUCLEOTIDE SEQUENCE [LARGE SCALE GENOMIC DNA]</scope>
    <source>
        <strain evidence="1 2">ATCC 48635</strain>
    </source>
</reference>
<dbReference type="EMBL" id="JNBR01001829">
    <property type="protein sequence ID" value="OQR84912.1"/>
    <property type="molecule type" value="Genomic_DNA"/>
</dbReference>
<sequence>MSTAVLASPDLVTLITAFQDGIYACLRDLPTKSNARAAFLTRSDQPTPFYILHRFARCRPHEVSPRLLAAIALRGDVSSMRLLHDIFPEVPLRPRLAERIIRRGHHDMLRYLIEERSAACTDGAMIAAAHYGHLDILRYLHEQRLKPCSASAVAAAFRGGHMACVEYLWIQCPDNDFSEK</sequence>
<accession>A0A1V9YGQ8</accession>
<organism evidence="1 2">
    <name type="scientific">Achlya hypogyna</name>
    <name type="common">Oomycete</name>
    <name type="synonym">Protoachlya hypogyna</name>
    <dbReference type="NCBI Taxonomy" id="1202772"/>
    <lineage>
        <taxon>Eukaryota</taxon>
        <taxon>Sar</taxon>
        <taxon>Stramenopiles</taxon>
        <taxon>Oomycota</taxon>
        <taxon>Saprolegniomycetes</taxon>
        <taxon>Saprolegniales</taxon>
        <taxon>Achlyaceae</taxon>
        <taxon>Achlya</taxon>
    </lineage>
</organism>
<dbReference type="InterPro" id="IPR052050">
    <property type="entry name" value="SecEffector_AnkRepeat"/>
</dbReference>
<protein>
    <recommendedName>
        <fullName evidence="3">Ankyrin repeat protein</fullName>
    </recommendedName>
</protein>